<evidence type="ECO:0000256" key="1">
    <source>
        <dbReference type="SAM" id="MobiDB-lite"/>
    </source>
</evidence>
<reference evidence="2 3" key="1">
    <citation type="journal article" date="2009" name="PLoS Genet.">
        <title>Alliance of proteomics and genomics to unravel the specificities of Sahara bacterium Deinococcus deserti.</title>
        <authorList>
            <person name="de Groot A."/>
            <person name="Dulermo R."/>
            <person name="Ortet P."/>
            <person name="Blanchard L."/>
            <person name="Guerin P."/>
            <person name="Fernandez B."/>
            <person name="Vacherie B."/>
            <person name="Dossat C."/>
            <person name="Jolivet E."/>
            <person name="Siguier P."/>
            <person name="Chandler M."/>
            <person name="Barakat M."/>
            <person name="Dedieu A."/>
            <person name="Barbe V."/>
            <person name="Heulin T."/>
            <person name="Sommer S."/>
            <person name="Achouak W."/>
            <person name="Armengaud J."/>
        </authorList>
    </citation>
    <scope>NUCLEOTIDE SEQUENCE [LARGE SCALE GENOMIC DNA]</scope>
    <source>
        <strain evidence="3">DSM 17065 / CIP 109153 / LMG 22923 / VCD115</strain>
        <plasmid evidence="3">pDeide2</plasmid>
    </source>
</reference>
<gene>
    <name evidence="2" type="ordered locus">Deide_2p00980</name>
</gene>
<feature type="compositionally biased region" description="Basic and acidic residues" evidence="1">
    <location>
        <begin position="17"/>
        <end position="52"/>
    </location>
</feature>
<organism evidence="2 3">
    <name type="scientific">Deinococcus deserti (strain DSM 17065 / CIP 109153 / LMG 22923 / VCD115)</name>
    <dbReference type="NCBI Taxonomy" id="546414"/>
    <lineage>
        <taxon>Bacteria</taxon>
        <taxon>Thermotogati</taxon>
        <taxon>Deinococcota</taxon>
        <taxon>Deinococci</taxon>
        <taxon>Deinococcales</taxon>
        <taxon>Deinococcaceae</taxon>
        <taxon>Deinococcus</taxon>
    </lineage>
</organism>
<feature type="compositionally biased region" description="Gly residues" evidence="1">
    <location>
        <begin position="54"/>
        <end position="64"/>
    </location>
</feature>
<dbReference type="Proteomes" id="UP000002208">
    <property type="component" value="Plasmid 2"/>
</dbReference>
<dbReference type="KEGG" id="ddr:Deide_2p00980"/>
<geneLocation type="plasmid" evidence="3">
    <name>pDeide2</name>
</geneLocation>
<keyword evidence="3" id="KW-1185">Reference proteome</keyword>
<dbReference type="RefSeq" id="WP_012695235.1">
    <property type="nucleotide sequence ID" value="NC_012529.1"/>
</dbReference>
<dbReference type="EMBL" id="CP001116">
    <property type="protein sequence ID" value="ACO47765.1"/>
    <property type="molecule type" value="Genomic_DNA"/>
</dbReference>
<accession>C1D2X6</accession>
<dbReference type="HOGENOM" id="CLU_2860275_0_0_0"/>
<dbReference type="AlphaFoldDB" id="C1D2X6"/>
<sequence>MTNERGGSSGSAGGRDPNGDDKTNNGLGDGRRDPGSNHGSPDDREGDGRRNGSESGGGKSQTKD</sequence>
<evidence type="ECO:0000313" key="2">
    <source>
        <dbReference type="EMBL" id="ACO47765.1"/>
    </source>
</evidence>
<keyword evidence="2" id="KW-0614">Plasmid</keyword>
<protein>
    <submittedName>
        <fullName evidence="2">Uncharacterized protein</fullName>
    </submittedName>
</protein>
<name>C1D2X6_DEIDV</name>
<proteinExistence type="predicted"/>
<feature type="region of interest" description="Disordered" evidence="1">
    <location>
        <begin position="1"/>
        <end position="64"/>
    </location>
</feature>
<evidence type="ECO:0000313" key="3">
    <source>
        <dbReference type="Proteomes" id="UP000002208"/>
    </source>
</evidence>